<reference evidence="2 3" key="1">
    <citation type="submission" date="2015-09" db="EMBL/GenBank/DDBJ databases">
        <title>Draft genome sequence of Alicyclobacillus ferrooxydans DSM 22381.</title>
        <authorList>
            <person name="Hemp J."/>
        </authorList>
    </citation>
    <scope>NUCLEOTIDE SEQUENCE [LARGE SCALE GENOMIC DNA]</scope>
    <source>
        <strain evidence="2 3">TC-34</strain>
    </source>
</reference>
<gene>
    <name evidence="2" type="ORF">AN477_10700</name>
</gene>
<dbReference type="Proteomes" id="UP000050482">
    <property type="component" value="Unassembled WGS sequence"/>
</dbReference>
<dbReference type="InterPro" id="IPR036162">
    <property type="entry name" value="Resolvase-like_N_sf"/>
</dbReference>
<feature type="domain" description="Resolvase/invertase-type recombinase catalytic" evidence="1">
    <location>
        <begin position="20"/>
        <end position="123"/>
    </location>
</feature>
<organism evidence="2 3">
    <name type="scientific">Alicyclobacillus ferrooxydans</name>
    <dbReference type="NCBI Taxonomy" id="471514"/>
    <lineage>
        <taxon>Bacteria</taxon>
        <taxon>Bacillati</taxon>
        <taxon>Bacillota</taxon>
        <taxon>Bacilli</taxon>
        <taxon>Bacillales</taxon>
        <taxon>Alicyclobacillaceae</taxon>
        <taxon>Alicyclobacillus</taxon>
    </lineage>
</organism>
<dbReference type="InterPro" id="IPR050639">
    <property type="entry name" value="SSR_resolvase"/>
</dbReference>
<dbReference type="GO" id="GO:0000150">
    <property type="term" value="F:DNA strand exchange activity"/>
    <property type="evidence" value="ECO:0007669"/>
    <property type="project" value="InterPro"/>
</dbReference>
<dbReference type="EMBL" id="LJCO01000045">
    <property type="protein sequence ID" value="KPV43833.1"/>
    <property type="molecule type" value="Genomic_DNA"/>
</dbReference>
<name>A0A0P9D2U5_9BACL</name>
<dbReference type="AlphaFoldDB" id="A0A0P9D2U5"/>
<dbReference type="SMART" id="SM00857">
    <property type="entry name" value="Resolvase"/>
    <property type="match status" value="1"/>
</dbReference>
<proteinExistence type="predicted"/>
<dbReference type="Gene3D" id="3.40.50.1390">
    <property type="entry name" value="Resolvase, N-terminal catalytic domain"/>
    <property type="match status" value="1"/>
</dbReference>
<dbReference type="PANTHER" id="PTHR30461:SF23">
    <property type="entry name" value="DNA RECOMBINASE-RELATED"/>
    <property type="match status" value="1"/>
</dbReference>
<evidence type="ECO:0000313" key="3">
    <source>
        <dbReference type="Proteomes" id="UP000050482"/>
    </source>
</evidence>
<dbReference type="STRING" id="471514.AN477_10700"/>
<keyword evidence="3" id="KW-1185">Reference proteome</keyword>
<protein>
    <recommendedName>
        <fullName evidence="1">Resolvase/invertase-type recombinase catalytic domain-containing protein</fullName>
    </recommendedName>
</protein>
<evidence type="ECO:0000259" key="1">
    <source>
        <dbReference type="PROSITE" id="PS51736"/>
    </source>
</evidence>
<dbReference type="CDD" id="cd00338">
    <property type="entry name" value="Ser_Recombinase"/>
    <property type="match status" value="1"/>
</dbReference>
<dbReference type="PANTHER" id="PTHR30461">
    <property type="entry name" value="DNA-INVERTASE FROM LAMBDOID PROPHAGE"/>
    <property type="match status" value="1"/>
</dbReference>
<accession>A0A0P9D2U5</accession>
<dbReference type="InterPro" id="IPR006119">
    <property type="entry name" value="Resolv_N"/>
</dbReference>
<dbReference type="RefSeq" id="WP_054969149.1">
    <property type="nucleotide sequence ID" value="NZ_LJCO01000045.1"/>
</dbReference>
<dbReference type="PROSITE" id="PS51736">
    <property type="entry name" value="RECOMBINASES_3"/>
    <property type="match status" value="1"/>
</dbReference>
<dbReference type="Pfam" id="PF00239">
    <property type="entry name" value="Resolvase"/>
    <property type="match status" value="1"/>
</dbReference>
<evidence type="ECO:0000313" key="2">
    <source>
        <dbReference type="EMBL" id="KPV43833.1"/>
    </source>
</evidence>
<sequence length="123" mass="13756">MSNSTQTNPTLNKNLQPQNEAFIYVRSAHANQLQLQSQVRSLQEQATTLDFICEQAFEDRCSGMTEPTMRPGFLNLIKAIQDTPTVSAILVSDHARISRSLADLSVIENLLKDFGVDIIYAEE</sequence>
<dbReference type="GO" id="GO:0003677">
    <property type="term" value="F:DNA binding"/>
    <property type="evidence" value="ECO:0007669"/>
    <property type="project" value="InterPro"/>
</dbReference>
<dbReference type="PATRIC" id="fig|471514.4.peg.5207"/>
<dbReference type="SUPFAM" id="SSF53041">
    <property type="entry name" value="Resolvase-like"/>
    <property type="match status" value="1"/>
</dbReference>
<comment type="caution">
    <text evidence="2">The sequence shown here is derived from an EMBL/GenBank/DDBJ whole genome shotgun (WGS) entry which is preliminary data.</text>
</comment>